<dbReference type="InterPro" id="IPR002182">
    <property type="entry name" value="NB-ARC"/>
</dbReference>
<organism evidence="5 6">
    <name type="scientific">Frankia nepalensis</name>
    <dbReference type="NCBI Taxonomy" id="1836974"/>
    <lineage>
        <taxon>Bacteria</taxon>
        <taxon>Bacillati</taxon>
        <taxon>Actinomycetota</taxon>
        <taxon>Actinomycetes</taxon>
        <taxon>Frankiales</taxon>
        <taxon>Frankiaceae</taxon>
        <taxon>Frankia</taxon>
    </lineage>
</organism>
<dbReference type="PANTHER" id="PTHR22845">
    <property type="entry name" value="APOPTOTIC PROTEASE-ACTIVATING FACTOR 1"/>
    <property type="match status" value="1"/>
</dbReference>
<name>A0A937UTZ2_9ACTN</name>
<evidence type="ECO:0000259" key="3">
    <source>
        <dbReference type="Pfam" id="PF00931"/>
    </source>
</evidence>
<gene>
    <name evidence="5" type="ORF">I7412_41735</name>
</gene>
<dbReference type="RefSeq" id="WP_203005595.1">
    <property type="nucleotide sequence ID" value="NZ_JADWYU010000245.1"/>
</dbReference>
<dbReference type="GO" id="GO:0005829">
    <property type="term" value="C:cytosol"/>
    <property type="evidence" value="ECO:0007669"/>
    <property type="project" value="UniProtKB-ARBA"/>
</dbReference>
<sequence length="1260" mass="132968">MGPDARLAADEVAALASAFCNEAAARQLLVEAGMSRARQPGWGSGSALGFWHEVAQLVEHGAVVDGRRQLLAKASVWYPGNSVFRGAVRTSDDSTAFRLCPSLGLLPALPARFVGRDDDVAAVRGLLTKTVGQVVGVVGMGGAGKSTLARAVVHDPAVREAFPGGLLWVEVNPAPDLTAIVAQILRAFGDRAPVLDLGDGSERLRRLLDGAACLVVLDNVWQVDVLRALPVTGASRLLVTTRSRDALFTDSQVHPLGQVDADLSQRLLASYAGLPVASLPPEAETVAARCGGLVLALALAGGMIAEGRPWANVAERLQRTDRTRLSGRFADYPHLNLLAALDVSVSALDTETADRFRELAVFEGRGQVPSAVAVLLWQATAGLDDLDADELLRMLARRSLVQLDPHSDTFTIHDLLLDHARSGLPSGQLAQLHLTLCQAFLERWGRLDRALPALRAVDGLAVADRYGAAHLVAHLLDADRADVLDAVLCAEWPAAPGRADNAWFTVHENLGTTAVCLANFRAALSHAQKADLVVYGENNDTTGRMIHYALRLGSVASIAENIPPALLVRAVEEQLWEPRRALAYAESVPAATARAEALAALSPYLSADQHEQVQAEATASVRAAAATESHVLASALARLVPHLPVDLLPAAVAAGRSVVNAAHRSAVLRELAAHVPPDGRQQVVEEALTAASAVDNPHLRARALAQVAPLLPAERRGQVLEQALAAATAVSETRFRAEALAELAPHLPPDLIVEAVAAVDLFDDGFSRALAWAGLAPHLPEDIPGPSLAEALTACMNLDDPPFQARALAWLAPYLPADLLSDALATGIAFDQSYAVGWAVAGLTPYLPPDRLREAVAAVLAIDDHLVQGQTLAKVAPYLPPDLLTDALDAAIAMEDPFIRTLTLQGLSPCLPADLVAVALAAAVRVTSPSSRAKALTALALHLPAEYGTRTLAEAQSAALAVHSPTARAHGLAALAPHLPEDVLTDALSLALAERTFFGQGALAALAPHLPDHLLRHGFAVVTAIDNPHRRGALLAQLAPCLPADLVSQAMTAVTTIDNLALRMRVLADLGQPPTAHDLKQALDEAAADDDVYFRAQTLKHLAPLLPPDLLADALTVAVAPADNPSWRAYAFVQLAPHLPPALLTKALAATLSTDDEPSRVMMLKAIVPHLPSNLLANALTARFEDPSSRAAVLVAASTRGKSVDGLTSIEIWHSALQAAAQSGRDLVLTCILGRIAHAEDTLLAMQTRDSLKAVERWWP</sequence>
<keyword evidence="2" id="KW-0677">Repeat</keyword>
<dbReference type="InterPro" id="IPR042197">
    <property type="entry name" value="Apaf_helical"/>
</dbReference>
<dbReference type="GO" id="GO:0043531">
    <property type="term" value="F:ADP binding"/>
    <property type="evidence" value="ECO:0007669"/>
    <property type="project" value="InterPro"/>
</dbReference>
<dbReference type="PANTHER" id="PTHR22845:SF5">
    <property type="entry name" value="APOPTOTIC PROTEASE-ACTIVATING FACTOR 1"/>
    <property type="match status" value="1"/>
</dbReference>
<keyword evidence="1" id="KW-0053">Apoptosis</keyword>
<dbReference type="InterPro" id="IPR045430">
    <property type="entry name" value="EAD1"/>
</dbReference>
<evidence type="ECO:0000313" key="5">
    <source>
        <dbReference type="EMBL" id="MBL7633568.1"/>
    </source>
</evidence>
<reference evidence="5" key="1">
    <citation type="submission" date="2020-12" db="EMBL/GenBank/DDBJ databases">
        <title>Genomic characterization of non-nitrogen-fixing Frankia strains.</title>
        <authorList>
            <person name="Carlos-Shanley C."/>
            <person name="Guerra T."/>
            <person name="Hahn D."/>
        </authorList>
    </citation>
    <scope>NUCLEOTIDE SEQUENCE</scope>
    <source>
        <strain evidence="5">CN6</strain>
    </source>
</reference>
<dbReference type="Gene3D" id="1.10.10.10">
    <property type="entry name" value="Winged helix-like DNA-binding domain superfamily/Winged helix DNA-binding domain"/>
    <property type="match status" value="1"/>
</dbReference>
<dbReference type="PRINTS" id="PR00364">
    <property type="entry name" value="DISEASERSIST"/>
</dbReference>
<dbReference type="InterPro" id="IPR027417">
    <property type="entry name" value="P-loop_NTPase"/>
</dbReference>
<evidence type="ECO:0000256" key="1">
    <source>
        <dbReference type="ARBA" id="ARBA00022703"/>
    </source>
</evidence>
<evidence type="ECO:0000259" key="4">
    <source>
        <dbReference type="Pfam" id="PF19955"/>
    </source>
</evidence>
<dbReference type="Proteomes" id="UP000604475">
    <property type="component" value="Unassembled WGS sequence"/>
</dbReference>
<dbReference type="Gene3D" id="1.25.40.10">
    <property type="entry name" value="Tetratricopeptide repeat domain"/>
    <property type="match status" value="1"/>
</dbReference>
<evidence type="ECO:0000313" key="6">
    <source>
        <dbReference type="Proteomes" id="UP000604475"/>
    </source>
</evidence>
<comment type="caution">
    <text evidence="5">The sequence shown here is derived from an EMBL/GenBank/DDBJ whole genome shotgun (WGS) entry which is preliminary data.</text>
</comment>
<protein>
    <recommendedName>
        <fullName evidence="7">NB-ARC domain-containing protein</fullName>
    </recommendedName>
</protein>
<dbReference type="InterPro" id="IPR011990">
    <property type="entry name" value="TPR-like_helical_dom_sf"/>
</dbReference>
<proteinExistence type="predicted"/>
<feature type="domain" description="Effector-associated" evidence="4">
    <location>
        <begin position="12"/>
        <end position="89"/>
    </location>
</feature>
<dbReference type="AlphaFoldDB" id="A0A937UTZ2"/>
<evidence type="ECO:0000256" key="2">
    <source>
        <dbReference type="ARBA" id="ARBA00022737"/>
    </source>
</evidence>
<dbReference type="Gene3D" id="3.40.50.300">
    <property type="entry name" value="P-loop containing nucleotide triphosphate hydrolases"/>
    <property type="match status" value="1"/>
</dbReference>
<dbReference type="Gene3D" id="1.10.8.430">
    <property type="entry name" value="Helical domain of apoptotic protease-activating factors"/>
    <property type="match status" value="1"/>
</dbReference>
<dbReference type="InterPro" id="IPR036388">
    <property type="entry name" value="WH-like_DNA-bd_sf"/>
</dbReference>
<dbReference type="Pfam" id="PF19955">
    <property type="entry name" value="EAD1"/>
    <property type="match status" value="1"/>
</dbReference>
<accession>A0A937UTZ2</accession>
<dbReference type="Pfam" id="PF00931">
    <property type="entry name" value="NB-ARC"/>
    <property type="match status" value="1"/>
</dbReference>
<keyword evidence="6" id="KW-1185">Reference proteome</keyword>
<dbReference type="SUPFAM" id="SSF52540">
    <property type="entry name" value="P-loop containing nucleoside triphosphate hydrolases"/>
    <property type="match status" value="1"/>
</dbReference>
<evidence type="ECO:0008006" key="7">
    <source>
        <dbReference type="Google" id="ProtNLM"/>
    </source>
</evidence>
<dbReference type="EMBL" id="JAEACQ010000388">
    <property type="protein sequence ID" value="MBL7633568.1"/>
    <property type="molecule type" value="Genomic_DNA"/>
</dbReference>
<feature type="domain" description="NB-ARC" evidence="3">
    <location>
        <begin position="118"/>
        <end position="245"/>
    </location>
</feature>